<dbReference type="Proteomes" id="UP000219602">
    <property type="component" value="Chromosome 11"/>
</dbReference>
<gene>
    <name evidence="4" type="ORF">AU210_012485</name>
</gene>
<dbReference type="PANTHER" id="PTHR45527">
    <property type="entry name" value="NONRIBOSOMAL PEPTIDE SYNTHETASE"/>
    <property type="match status" value="1"/>
</dbReference>
<organism evidence="4 5">
    <name type="scientific">Fusarium oxysporum f. sp. radicis-cucumerinum</name>
    <dbReference type="NCBI Taxonomy" id="327505"/>
    <lineage>
        <taxon>Eukaryota</taxon>
        <taxon>Fungi</taxon>
        <taxon>Dikarya</taxon>
        <taxon>Ascomycota</taxon>
        <taxon>Pezizomycotina</taxon>
        <taxon>Sordariomycetes</taxon>
        <taxon>Hypocreomycetidae</taxon>
        <taxon>Hypocreales</taxon>
        <taxon>Nectriaceae</taxon>
        <taxon>Fusarium</taxon>
        <taxon>Fusarium oxysporum species complex</taxon>
    </lineage>
</organism>
<dbReference type="PROSITE" id="PS00455">
    <property type="entry name" value="AMP_BINDING"/>
    <property type="match status" value="1"/>
</dbReference>
<dbReference type="EMBL" id="MABQ02000009">
    <property type="protein sequence ID" value="PCD26053.1"/>
    <property type="molecule type" value="Genomic_DNA"/>
</dbReference>
<evidence type="ECO:0000313" key="5">
    <source>
        <dbReference type="Proteomes" id="UP000219602"/>
    </source>
</evidence>
<name>A0A2H3GKG7_FUSOX</name>
<dbReference type="STRING" id="327505.A0A2H3GKG7"/>
<proteinExistence type="predicted"/>
<dbReference type="GO" id="GO:0044550">
    <property type="term" value="P:secondary metabolite biosynthetic process"/>
    <property type="evidence" value="ECO:0007669"/>
    <property type="project" value="TreeGrafter"/>
</dbReference>
<comment type="caution">
    <text evidence="4">The sequence shown here is derived from an EMBL/GenBank/DDBJ whole genome shotgun (WGS) entry which is preliminary data.</text>
</comment>
<sequence>MTPIIPDEQLVGAPPATKVPSLDTADHYLASSAKQVRGFAPVIDIPCSIDGSNEKVLIKTYARFVSGLTGAEEVAFILVRDSGPDPSLASMVVVSAVIHWSTEHEDEAISVSWDELDMSCCHENEIQFALDLRKSSSGDNFVLERQDLFVLCIGPSAVANKAVANISYPSQHIPEPAAAQLLKIFISQIVSGVESLYEIGPELSLVNHPPVLEPPVQFSSNWDIATSATHLHTGFEHWASAAPNSPALDFFSSLSTEGNPTRHQVLSYGMLNSAANHVASLLLKLVSHDTIAAGRCILPVYMSTSPELYISYLAILKAGLAFSPLPMDAPLERIRELIQDIMPPVVLGIGGKPDEWASQGIQTTWIDVTEISRWKTLSNQGMSGEDSECSFQPQPIANSALAYLLFTSGSTGRPKGVQISHLAATCSIASHSTAIALPDRNDGRFRWFQFAAPTFDPSIMEIFVTLSNGGTLCAAPRDLTLTDLEGTINEA</sequence>
<dbReference type="GO" id="GO:0005737">
    <property type="term" value="C:cytoplasm"/>
    <property type="evidence" value="ECO:0007669"/>
    <property type="project" value="TreeGrafter"/>
</dbReference>
<keyword evidence="1" id="KW-0596">Phosphopantetheine</keyword>
<evidence type="ECO:0000256" key="2">
    <source>
        <dbReference type="ARBA" id="ARBA00022553"/>
    </source>
</evidence>
<dbReference type="InterPro" id="IPR042099">
    <property type="entry name" value="ANL_N_sf"/>
</dbReference>
<dbReference type="Pfam" id="PF00501">
    <property type="entry name" value="AMP-binding"/>
    <property type="match status" value="1"/>
</dbReference>
<dbReference type="PANTHER" id="PTHR45527:SF1">
    <property type="entry name" value="FATTY ACID SYNTHASE"/>
    <property type="match status" value="1"/>
</dbReference>
<protein>
    <recommendedName>
        <fullName evidence="3">AMP-dependent synthetase/ligase domain-containing protein</fullName>
    </recommendedName>
</protein>
<evidence type="ECO:0000259" key="3">
    <source>
        <dbReference type="Pfam" id="PF00501"/>
    </source>
</evidence>
<dbReference type="SUPFAM" id="SSF56801">
    <property type="entry name" value="Acetyl-CoA synthetase-like"/>
    <property type="match status" value="1"/>
</dbReference>
<dbReference type="InterPro" id="IPR000873">
    <property type="entry name" value="AMP-dep_synth/lig_dom"/>
</dbReference>
<dbReference type="InterPro" id="IPR020845">
    <property type="entry name" value="AMP-binding_CS"/>
</dbReference>
<accession>A0A2H3GKG7</accession>
<dbReference type="AlphaFoldDB" id="A0A2H3GKG7"/>
<evidence type="ECO:0000256" key="1">
    <source>
        <dbReference type="ARBA" id="ARBA00022450"/>
    </source>
</evidence>
<evidence type="ECO:0000313" key="4">
    <source>
        <dbReference type="EMBL" id="PCD26053.1"/>
    </source>
</evidence>
<dbReference type="Gene3D" id="3.40.50.12780">
    <property type="entry name" value="N-terminal domain of ligase-like"/>
    <property type="match status" value="1"/>
</dbReference>
<reference evidence="4 5" key="2">
    <citation type="journal article" date="2017" name="Sci. Rep.">
        <title>A mobile pathogenicity chromosome in Fusarium oxysporum for infection of multiple cucurbit species.</title>
        <authorList>
            <person name="van Dam P."/>
            <person name="Fokkens L."/>
            <person name="Ayukawa Y."/>
            <person name="van der Gragt M."/>
            <person name="Ter Horst A."/>
            <person name="Brankovics B."/>
            <person name="Houterman P.M."/>
            <person name="Arie T."/>
            <person name="Rep M."/>
        </authorList>
    </citation>
    <scope>NUCLEOTIDE SEQUENCE [LARGE SCALE GENOMIC DNA]</scope>
    <source>
        <strain evidence="4 5">Forc016</strain>
    </source>
</reference>
<feature type="domain" description="AMP-dependent synthetase/ligase" evidence="3">
    <location>
        <begin position="235"/>
        <end position="482"/>
    </location>
</feature>
<dbReference type="GO" id="GO:0043041">
    <property type="term" value="P:amino acid activation for nonribosomal peptide biosynthetic process"/>
    <property type="evidence" value="ECO:0007669"/>
    <property type="project" value="TreeGrafter"/>
</dbReference>
<dbReference type="GO" id="GO:0031177">
    <property type="term" value="F:phosphopantetheine binding"/>
    <property type="evidence" value="ECO:0007669"/>
    <property type="project" value="TreeGrafter"/>
</dbReference>
<keyword evidence="2" id="KW-0597">Phosphoprotein</keyword>
<reference evidence="4 5" key="1">
    <citation type="journal article" date="2016" name="Environ. Microbiol.">
        <title>Effector profiles distinguish formae speciales of Fusarium oxysporum.</title>
        <authorList>
            <person name="van Dam P."/>
            <person name="Fokkens L."/>
            <person name="Schmidt S.M."/>
            <person name="Linmans J.H."/>
            <person name="Kistler H.C."/>
            <person name="Ma L.J."/>
            <person name="Rep M."/>
        </authorList>
    </citation>
    <scope>NUCLEOTIDE SEQUENCE [LARGE SCALE GENOMIC DNA]</scope>
    <source>
        <strain evidence="4 5">Forc016</strain>
    </source>
</reference>